<accession>A0AAE6YGN9</accession>
<keyword evidence="4 5" id="KW-1278">Translocase</keyword>
<dbReference type="GO" id="GO:0048038">
    <property type="term" value="F:quinone binding"/>
    <property type="evidence" value="ECO:0007669"/>
    <property type="project" value="UniProtKB-KW"/>
</dbReference>
<dbReference type="Pfam" id="PF00329">
    <property type="entry name" value="Complex1_30kDa"/>
    <property type="match status" value="1"/>
</dbReference>
<dbReference type="NCBIfam" id="TIGR01961">
    <property type="entry name" value="NuoC_fam"/>
    <property type="match status" value="1"/>
</dbReference>
<dbReference type="Gene3D" id="3.30.460.80">
    <property type="entry name" value="NADH:ubiquinone oxidoreductase, 30kDa subunit"/>
    <property type="match status" value="1"/>
</dbReference>
<comment type="function">
    <text evidence="4">NDH-1 shuttles electrons from NADH, via FMN and iron-sulfur (Fe-S) centers, to quinones in the respiratory chain. The immediate electron acceptor for the enzyme in this species is believed to be ubiquinone. Couples the redox reaction to proton translocation (for every two electrons transferred, four hydrogen ions are translocated across the cytoplasmic membrane), and thus conserves the redox energy in a proton gradient.</text>
</comment>
<protein>
    <recommendedName>
        <fullName evidence="4">NADH-quinone oxidoreductase subunit C</fullName>
        <ecNumber evidence="4">7.1.1.-</ecNumber>
    </recommendedName>
    <alternativeName>
        <fullName evidence="4">NADH dehydrogenase I subunit C</fullName>
    </alternativeName>
    <alternativeName>
        <fullName evidence="4">NDH-1 subunit C</fullName>
    </alternativeName>
</protein>
<name>A0AAE6YGN9_9GAMM</name>
<dbReference type="PANTHER" id="PTHR10884">
    <property type="entry name" value="NADH DEHYDROGENASE UBIQUINONE IRON-SULFUR PROTEIN 3"/>
    <property type="match status" value="1"/>
</dbReference>
<sequence>MVVSIPLHPHLENIKKVLEGFDVYCCIAHKEINIAIKHQKDIYQVLQKLKEGYSFEQLSDVTAVDYLTYGQTDWQVGKEVSQTGFSRGRQQGFVESGFDNRFEVIYQLLSMKNNVRVRVKCKLKDAQIIIVDSVNDLWPSANWAEREVYDMFGIYFNNHPDLRRVLTDYGFVGHPLRKDFPQTGYVEMRYDENLGKVVYEPVEIDDRVNTPRVIRDK</sequence>
<keyword evidence="4" id="KW-0472">Membrane</keyword>
<organism evidence="8 9">
    <name type="scientific">Allofrancisella inopinata</name>
    <dbReference type="NCBI Taxonomy" id="1085647"/>
    <lineage>
        <taxon>Bacteria</taxon>
        <taxon>Pseudomonadati</taxon>
        <taxon>Pseudomonadota</taxon>
        <taxon>Gammaproteobacteria</taxon>
        <taxon>Thiotrichales</taxon>
        <taxon>Francisellaceae</taxon>
        <taxon>Allofrancisella</taxon>
    </lineage>
</organism>
<reference evidence="8 9" key="1">
    <citation type="submission" date="2019-03" db="EMBL/GenBank/DDBJ databases">
        <title>Complete Genome Sequence of Allofrancisella inopinata Strain SYSU YG23 Isolated from Water-Cooling Systems in China.</title>
        <authorList>
            <person name="Ohrman C."/>
            <person name="Uneklint I."/>
            <person name="Sjodin A."/>
        </authorList>
    </citation>
    <scope>NUCLEOTIDE SEQUENCE [LARGE SCALE GENOMIC DNA]</scope>
    <source>
        <strain evidence="8 9">SYSU YG23</strain>
    </source>
</reference>
<evidence type="ECO:0000313" key="8">
    <source>
        <dbReference type="EMBL" id="QIV95435.1"/>
    </source>
</evidence>
<keyword evidence="4 5" id="KW-0520">NAD</keyword>
<evidence type="ECO:0000256" key="3">
    <source>
        <dbReference type="ARBA" id="ARBA00022475"/>
    </source>
</evidence>
<evidence type="ECO:0000256" key="1">
    <source>
        <dbReference type="ARBA" id="ARBA00007569"/>
    </source>
</evidence>
<dbReference type="PROSITE" id="PS00542">
    <property type="entry name" value="COMPLEX1_30K"/>
    <property type="match status" value="1"/>
</dbReference>
<evidence type="ECO:0000256" key="6">
    <source>
        <dbReference type="RuleBase" id="RU003582"/>
    </source>
</evidence>
<dbReference type="HAMAP" id="MF_01357">
    <property type="entry name" value="NDH1_NuoC"/>
    <property type="match status" value="1"/>
</dbReference>
<dbReference type="InterPro" id="IPR001268">
    <property type="entry name" value="NADH_UbQ_OxRdtase_30kDa_su"/>
</dbReference>
<keyword evidence="3 4" id="KW-1003">Cell membrane</keyword>
<evidence type="ECO:0000313" key="9">
    <source>
        <dbReference type="Proteomes" id="UP000502004"/>
    </source>
</evidence>
<dbReference type="GO" id="GO:0005886">
    <property type="term" value="C:plasma membrane"/>
    <property type="evidence" value="ECO:0007669"/>
    <property type="project" value="UniProtKB-SubCell"/>
</dbReference>
<comment type="subcellular location">
    <subcellularLocation>
        <location evidence="4">Cell membrane</location>
        <topology evidence="4">Peripheral membrane protein</topology>
        <orientation evidence="4">Cytoplasmic side</orientation>
    </subcellularLocation>
</comment>
<dbReference type="GO" id="GO:0008137">
    <property type="term" value="F:NADH dehydrogenase (ubiquinone) activity"/>
    <property type="evidence" value="ECO:0007669"/>
    <property type="project" value="InterPro"/>
</dbReference>
<comment type="similarity">
    <text evidence="1 4 5">Belongs to the complex I 30 kDa subunit family.</text>
</comment>
<keyword evidence="4" id="KW-0830">Ubiquinone</keyword>
<dbReference type="EMBL" id="CP038241">
    <property type="protein sequence ID" value="QIV95435.1"/>
    <property type="molecule type" value="Genomic_DNA"/>
</dbReference>
<dbReference type="AlphaFoldDB" id="A0AAE6YGN9"/>
<dbReference type="EC" id="7.1.1.-" evidence="4"/>
<comment type="subunit">
    <text evidence="4">NDH-1 is composed of 14 different subunits. Subunits NuoB, C, D, E, F, and G constitute the peripheral sector of the complex.</text>
</comment>
<comment type="catalytic activity">
    <reaction evidence="4 6">
        <text>a quinone + NADH + 5 H(+)(in) = a quinol + NAD(+) + 4 H(+)(out)</text>
        <dbReference type="Rhea" id="RHEA:57888"/>
        <dbReference type="ChEBI" id="CHEBI:15378"/>
        <dbReference type="ChEBI" id="CHEBI:24646"/>
        <dbReference type="ChEBI" id="CHEBI:57540"/>
        <dbReference type="ChEBI" id="CHEBI:57945"/>
        <dbReference type="ChEBI" id="CHEBI:132124"/>
    </reaction>
</comment>
<dbReference type="PANTHER" id="PTHR10884:SF14">
    <property type="entry name" value="NADH DEHYDROGENASE [UBIQUINONE] IRON-SULFUR PROTEIN 3, MITOCHONDRIAL"/>
    <property type="match status" value="1"/>
</dbReference>
<dbReference type="SUPFAM" id="SSF143243">
    <property type="entry name" value="Nqo5-like"/>
    <property type="match status" value="1"/>
</dbReference>
<dbReference type="GO" id="GO:0050136">
    <property type="term" value="F:NADH dehydrogenase (quinone) (non-electrogenic) activity"/>
    <property type="evidence" value="ECO:0007669"/>
    <property type="project" value="UniProtKB-UniRule"/>
</dbReference>
<dbReference type="KEGG" id="aii:E4K63_00715"/>
<keyword evidence="9" id="KW-1185">Reference proteome</keyword>
<evidence type="ECO:0000256" key="4">
    <source>
        <dbReference type="HAMAP-Rule" id="MF_01357"/>
    </source>
</evidence>
<dbReference type="NCBIfam" id="NF004730">
    <property type="entry name" value="PRK06074.1-1"/>
    <property type="match status" value="1"/>
</dbReference>
<keyword evidence="8" id="KW-0560">Oxidoreductase</keyword>
<gene>
    <name evidence="4" type="primary">nuoC</name>
    <name evidence="8" type="ORF">E4K63_00715</name>
</gene>
<dbReference type="InterPro" id="IPR037232">
    <property type="entry name" value="NADH_quin_OxRdtase_su_C/D-like"/>
</dbReference>
<dbReference type="InterPro" id="IPR020396">
    <property type="entry name" value="NADH_UbQ_OxRdtase_CS"/>
</dbReference>
<evidence type="ECO:0000259" key="7">
    <source>
        <dbReference type="Pfam" id="PF00329"/>
    </source>
</evidence>
<feature type="domain" description="NADH:ubiquinone oxidoreductase 30kDa subunit" evidence="7">
    <location>
        <begin position="39"/>
        <end position="185"/>
    </location>
</feature>
<evidence type="ECO:0000256" key="2">
    <source>
        <dbReference type="ARBA" id="ARBA00022448"/>
    </source>
</evidence>
<evidence type="ECO:0000256" key="5">
    <source>
        <dbReference type="RuleBase" id="RU003456"/>
    </source>
</evidence>
<dbReference type="RefSeq" id="WP_133942367.1">
    <property type="nucleotide sequence ID" value="NZ_CP038241.1"/>
</dbReference>
<proteinExistence type="inferred from homology"/>
<dbReference type="InterPro" id="IPR010218">
    <property type="entry name" value="NADH_DH_suC"/>
</dbReference>
<dbReference type="Proteomes" id="UP000502004">
    <property type="component" value="Chromosome"/>
</dbReference>
<keyword evidence="2 4" id="KW-0813">Transport</keyword>
<keyword evidence="4 6" id="KW-0874">Quinone</keyword>